<comment type="subcellular location">
    <subcellularLocation>
        <location evidence="1">Membrane</location>
        <topology evidence="1">Multi-pass membrane protein</topology>
    </subcellularLocation>
</comment>
<evidence type="ECO:0000256" key="3">
    <source>
        <dbReference type="ARBA" id="ARBA00022989"/>
    </source>
</evidence>
<dbReference type="GO" id="GO:0015035">
    <property type="term" value="F:protein-disulfide reductase activity"/>
    <property type="evidence" value="ECO:0007669"/>
    <property type="project" value="InterPro"/>
</dbReference>
<evidence type="ECO:0000256" key="1">
    <source>
        <dbReference type="ARBA" id="ARBA00004141"/>
    </source>
</evidence>
<dbReference type="OrthoDB" id="3711263at2"/>
<dbReference type="AlphaFoldDB" id="A0A068QVB6"/>
<keyword evidence="3 5" id="KW-1133">Transmembrane helix</keyword>
<evidence type="ECO:0000313" key="7">
    <source>
        <dbReference type="EMBL" id="TYP00826.1"/>
    </source>
</evidence>
<dbReference type="Gene3D" id="1.20.1550.10">
    <property type="entry name" value="DsbB-like"/>
    <property type="match status" value="1"/>
</dbReference>
<feature type="transmembrane region" description="Helical" evidence="5">
    <location>
        <begin position="74"/>
        <end position="92"/>
    </location>
</feature>
<dbReference type="RefSeq" id="WP_045972396.1">
    <property type="nucleotide sequence ID" value="NZ_CAWMED010000001.1"/>
</dbReference>
<reference evidence="7 9" key="2">
    <citation type="submission" date="2019-07" db="EMBL/GenBank/DDBJ databases">
        <title>Genomic Encyclopedia of Type Strains, Phase I: the one thousand microbial genomes (KMG-I) project.</title>
        <authorList>
            <person name="Kyrpides N."/>
        </authorList>
    </citation>
    <scope>NUCLEOTIDE SEQUENCE [LARGE SCALE GENOMIC DNA]</scope>
    <source>
        <strain evidence="7 9">DSM 17909</strain>
    </source>
</reference>
<keyword evidence="4 5" id="KW-0472">Membrane</keyword>
<feature type="transmembrane region" description="Helical" evidence="5">
    <location>
        <begin position="48"/>
        <end position="67"/>
    </location>
</feature>
<protein>
    <submittedName>
        <fullName evidence="7">Disulfide bond formation protein DsbB</fullName>
    </submittedName>
</protein>
<name>A0A068QVB6_9GAMM</name>
<dbReference type="EMBL" id="FO704550">
    <property type="protein sequence ID" value="CDG18923.1"/>
    <property type="molecule type" value="Genomic_DNA"/>
</dbReference>
<dbReference type="STRING" id="351671.XDD1_3229"/>
<gene>
    <name evidence="7" type="ORF">LY16_02867</name>
    <name evidence="6" type="ORF">XDD1_3229</name>
</gene>
<accession>A0A068QVB6</accession>
<keyword evidence="9" id="KW-1185">Reference proteome</keyword>
<dbReference type="SUPFAM" id="SSF158442">
    <property type="entry name" value="DsbB-like"/>
    <property type="match status" value="1"/>
</dbReference>
<dbReference type="InterPro" id="IPR023380">
    <property type="entry name" value="DsbB-like_sf"/>
</dbReference>
<dbReference type="Proteomes" id="UP000032721">
    <property type="component" value="Chromosome"/>
</dbReference>
<reference evidence="6 8" key="1">
    <citation type="submission" date="2013-07" db="EMBL/GenBank/DDBJ databases">
        <authorList>
            <person name="Genoscope - CEA"/>
        </authorList>
    </citation>
    <scope>NUCLEOTIDE SEQUENCE [LARGE SCALE GENOMIC DNA]</scope>
    <source>
        <strain evidence="6">FRM16</strain>
        <strain evidence="8">FRM16 / DSM 17909</strain>
    </source>
</reference>
<proteinExistence type="predicted"/>
<feature type="transmembrane region" description="Helical" evidence="5">
    <location>
        <begin position="112"/>
        <end position="131"/>
    </location>
</feature>
<organism evidence="6 8">
    <name type="scientific">Xenorhabdus doucetiae</name>
    <dbReference type="NCBI Taxonomy" id="351671"/>
    <lineage>
        <taxon>Bacteria</taxon>
        <taxon>Pseudomonadati</taxon>
        <taxon>Pseudomonadota</taxon>
        <taxon>Gammaproteobacteria</taxon>
        <taxon>Enterobacterales</taxon>
        <taxon>Morganellaceae</taxon>
        <taxon>Xenorhabdus</taxon>
    </lineage>
</organism>
<dbReference type="Pfam" id="PF02600">
    <property type="entry name" value="DsbB"/>
    <property type="match status" value="1"/>
</dbReference>
<evidence type="ECO:0000256" key="5">
    <source>
        <dbReference type="SAM" id="Phobius"/>
    </source>
</evidence>
<evidence type="ECO:0000256" key="4">
    <source>
        <dbReference type="ARBA" id="ARBA00023136"/>
    </source>
</evidence>
<dbReference type="KEGG" id="xdo:XDD1_3229"/>
<dbReference type="InterPro" id="IPR003752">
    <property type="entry name" value="DiS_bond_form_DsbB/BdbC"/>
</dbReference>
<dbReference type="Proteomes" id="UP000324170">
    <property type="component" value="Unassembled WGS sequence"/>
</dbReference>
<feature type="transmembrane region" description="Helical" evidence="5">
    <location>
        <begin position="151"/>
        <end position="169"/>
    </location>
</feature>
<evidence type="ECO:0000313" key="6">
    <source>
        <dbReference type="EMBL" id="CDG18923.1"/>
    </source>
</evidence>
<evidence type="ECO:0000313" key="9">
    <source>
        <dbReference type="Proteomes" id="UP000324170"/>
    </source>
</evidence>
<evidence type="ECO:0000313" key="8">
    <source>
        <dbReference type="Proteomes" id="UP000032721"/>
    </source>
</evidence>
<dbReference type="EMBL" id="VNHN01000057">
    <property type="protein sequence ID" value="TYP00826.1"/>
    <property type="molecule type" value="Genomic_DNA"/>
</dbReference>
<keyword evidence="2 5" id="KW-0812">Transmembrane</keyword>
<sequence length="188" mass="20462">MNNTLSAPRNINLAMALNILGLFGISVILIVAFYYQLARFELPCPLCLLQRAGIIMIGFGFLFNIYFGIKNAHYSLSLLGCIVTGFIAMRQVSLHIMPGDTGYGSTFFGLHFYTWAAILSILTIIAIAAIMPLKAGNVDSARYTPLTSGKIAMSLFAFLIAANLVSTVLECGSGQCDDNPTFYQLLKK</sequence>
<dbReference type="GO" id="GO:0006457">
    <property type="term" value="P:protein folding"/>
    <property type="evidence" value="ECO:0007669"/>
    <property type="project" value="InterPro"/>
</dbReference>
<dbReference type="GO" id="GO:0016020">
    <property type="term" value="C:membrane"/>
    <property type="evidence" value="ECO:0007669"/>
    <property type="project" value="UniProtKB-SubCell"/>
</dbReference>
<evidence type="ECO:0000256" key="2">
    <source>
        <dbReference type="ARBA" id="ARBA00022692"/>
    </source>
</evidence>
<feature type="transmembrane region" description="Helical" evidence="5">
    <location>
        <begin position="12"/>
        <end position="36"/>
    </location>
</feature>
<dbReference type="HOGENOM" id="CLU_113737_0_0_6"/>